<protein>
    <submittedName>
        <fullName evidence="1">Uncharacterized protein</fullName>
    </submittedName>
</protein>
<dbReference type="InterPro" id="IPR025886">
    <property type="entry name" value="PP2-like"/>
</dbReference>
<evidence type="ECO:0000313" key="2">
    <source>
        <dbReference type="Proteomes" id="UP001327560"/>
    </source>
</evidence>
<keyword evidence="2" id="KW-1185">Reference proteome</keyword>
<proteinExistence type="predicted"/>
<evidence type="ECO:0000313" key="1">
    <source>
        <dbReference type="EMBL" id="WOL12266.1"/>
    </source>
</evidence>
<dbReference type="PANTHER" id="PTHR48478:SF1">
    <property type="entry name" value="LECTIN-LIKE"/>
    <property type="match status" value="1"/>
</dbReference>
<name>A0AAQ3KU61_9LILI</name>
<dbReference type="GO" id="GO:0030246">
    <property type="term" value="F:carbohydrate binding"/>
    <property type="evidence" value="ECO:0007669"/>
    <property type="project" value="InterPro"/>
</dbReference>
<dbReference type="Pfam" id="PF14299">
    <property type="entry name" value="PP2"/>
    <property type="match status" value="1"/>
</dbReference>
<dbReference type="PANTHER" id="PTHR48478">
    <property type="entry name" value="LECTIN-LIKE"/>
    <property type="match status" value="1"/>
</dbReference>
<dbReference type="Proteomes" id="UP001327560">
    <property type="component" value="Chromosome 6"/>
</dbReference>
<dbReference type="InterPro" id="IPR052147">
    <property type="entry name" value="PP2-like/Lectin"/>
</dbReference>
<reference evidence="1 2" key="1">
    <citation type="submission" date="2023-10" db="EMBL/GenBank/DDBJ databases">
        <title>Chromosome-scale genome assembly provides insights into flower coloration mechanisms of Canna indica.</title>
        <authorList>
            <person name="Li C."/>
        </authorList>
    </citation>
    <scope>NUCLEOTIDE SEQUENCE [LARGE SCALE GENOMIC DNA]</scope>
    <source>
        <tissue evidence="1">Flower</tissue>
    </source>
</reference>
<dbReference type="AlphaFoldDB" id="A0AAQ3KU61"/>
<organism evidence="1 2">
    <name type="scientific">Canna indica</name>
    <name type="common">Indian-shot</name>
    <dbReference type="NCBI Taxonomy" id="4628"/>
    <lineage>
        <taxon>Eukaryota</taxon>
        <taxon>Viridiplantae</taxon>
        <taxon>Streptophyta</taxon>
        <taxon>Embryophyta</taxon>
        <taxon>Tracheophyta</taxon>
        <taxon>Spermatophyta</taxon>
        <taxon>Magnoliopsida</taxon>
        <taxon>Liliopsida</taxon>
        <taxon>Zingiberales</taxon>
        <taxon>Cannaceae</taxon>
        <taxon>Canna</taxon>
    </lineage>
</organism>
<gene>
    <name evidence="1" type="ORF">Cni_G21032</name>
</gene>
<sequence>MDTHHEHDQSHCNSDHGEGQFIKEEKDQIHISAKDMSIAWSKDERFWKWTADHPQERCDSSETVAELIQVSGFQVQGSLDLEKHSLHHQKTYEVIYHIKFKVDAFGWHDLPVTFAVATPDGHRKIKTETLESYRRTHDWVEIHGGDFELAADHTKGKVEFGMYETESQKWKGGMVLSHVTIRPKFPAAGCCHH</sequence>
<accession>A0AAQ3KU61</accession>
<dbReference type="EMBL" id="CP136895">
    <property type="protein sequence ID" value="WOL12266.1"/>
    <property type="molecule type" value="Genomic_DNA"/>
</dbReference>